<evidence type="ECO:0000256" key="1">
    <source>
        <dbReference type="SAM" id="Phobius"/>
    </source>
</evidence>
<dbReference type="AlphaFoldDB" id="A0A9P6ZLW1"/>
<keyword evidence="1" id="KW-0472">Membrane</keyword>
<gene>
    <name evidence="2" type="ORF">EV702DRAFT_1202899</name>
</gene>
<name>A0A9P6ZLW1_9AGAM</name>
<accession>A0A9P6ZLW1</accession>
<feature type="transmembrane region" description="Helical" evidence="1">
    <location>
        <begin position="12"/>
        <end position="36"/>
    </location>
</feature>
<dbReference type="Proteomes" id="UP000714275">
    <property type="component" value="Unassembled WGS sequence"/>
</dbReference>
<evidence type="ECO:0000313" key="3">
    <source>
        <dbReference type="Proteomes" id="UP000714275"/>
    </source>
</evidence>
<keyword evidence="3" id="KW-1185">Reference proteome</keyword>
<dbReference type="OrthoDB" id="2849215at2759"/>
<protein>
    <submittedName>
        <fullName evidence="2">Uncharacterized protein</fullName>
    </submittedName>
</protein>
<keyword evidence="1" id="KW-0812">Transmembrane</keyword>
<proteinExistence type="predicted"/>
<organism evidence="2 3">
    <name type="scientific">Suillus placidus</name>
    <dbReference type="NCBI Taxonomy" id="48579"/>
    <lineage>
        <taxon>Eukaryota</taxon>
        <taxon>Fungi</taxon>
        <taxon>Dikarya</taxon>
        <taxon>Basidiomycota</taxon>
        <taxon>Agaricomycotina</taxon>
        <taxon>Agaricomycetes</taxon>
        <taxon>Agaricomycetidae</taxon>
        <taxon>Boletales</taxon>
        <taxon>Suillineae</taxon>
        <taxon>Suillaceae</taxon>
        <taxon>Suillus</taxon>
    </lineage>
</organism>
<evidence type="ECO:0000313" key="2">
    <source>
        <dbReference type="EMBL" id="KAG1769491.1"/>
    </source>
</evidence>
<comment type="caution">
    <text evidence="2">The sequence shown here is derived from an EMBL/GenBank/DDBJ whole genome shotgun (WGS) entry which is preliminary data.</text>
</comment>
<keyword evidence="1" id="KW-1133">Transmembrane helix</keyword>
<reference evidence="2" key="1">
    <citation type="journal article" date="2020" name="New Phytol.">
        <title>Comparative genomics reveals dynamic genome evolution in host specialist ectomycorrhizal fungi.</title>
        <authorList>
            <person name="Lofgren L.A."/>
            <person name="Nguyen N.H."/>
            <person name="Vilgalys R."/>
            <person name="Ruytinx J."/>
            <person name="Liao H.L."/>
            <person name="Branco S."/>
            <person name="Kuo A."/>
            <person name="LaButti K."/>
            <person name="Lipzen A."/>
            <person name="Andreopoulos W."/>
            <person name="Pangilinan J."/>
            <person name="Riley R."/>
            <person name="Hundley H."/>
            <person name="Na H."/>
            <person name="Barry K."/>
            <person name="Grigoriev I.V."/>
            <person name="Stajich J.E."/>
            <person name="Kennedy P.G."/>
        </authorList>
    </citation>
    <scope>NUCLEOTIDE SEQUENCE</scope>
    <source>
        <strain evidence="2">DOB743</strain>
    </source>
</reference>
<sequence>MLYLTSDDFPIFVPFGVISFYCYFWYIFCIITSVTYGPVPLPENLTYMASEDITI</sequence>
<dbReference type="EMBL" id="JABBWD010000072">
    <property type="protein sequence ID" value="KAG1769491.1"/>
    <property type="molecule type" value="Genomic_DNA"/>
</dbReference>